<evidence type="ECO:0000313" key="4">
    <source>
        <dbReference type="EMBL" id="KKK48133.1"/>
    </source>
</evidence>
<dbReference type="InterPro" id="IPR001789">
    <property type="entry name" value="Sig_transdc_resp-reg_receiver"/>
</dbReference>
<evidence type="ECO:0000256" key="1">
    <source>
        <dbReference type="ARBA" id="ARBA00022553"/>
    </source>
</evidence>
<proteinExistence type="predicted"/>
<name>A0A0F8VUV4_9ZZZZ</name>
<evidence type="ECO:0000256" key="2">
    <source>
        <dbReference type="ARBA" id="ARBA00023012"/>
    </source>
</evidence>
<dbReference type="InterPro" id="IPR050595">
    <property type="entry name" value="Bact_response_regulator"/>
</dbReference>
<protein>
    <recommendedName>
        <fullName evidence="3">Response regulatory domain-containing protein</fullName>
    </recommendedName>
</protein>
<dbReference type="Gene3D" id="3.40.50.2300">
    <property type="match status" value="1"/>
</dbReference>
<reference evidence="4" key="1">
    <citation type="journal article" date="2015" name="Nature">
        <title>Complex archaea that bridge the gap between prokaryotes and eukaryotes.</title>
        <authorList>
            <person name="Spang A."/>
            <person name="Saw J.H."/>
            <person name="Jorgensen S.L."/>
            <person name="Zaremba-Niedzwiedzka K."/>
            <person name="Martijn J."/>
            <person name="Lind A.E."/>
            <person name="van Eijk R."/>
            <person name="Schleper C."/>
            <person name="Guy L."/>
            <person name="Ettema T.J."/>
        </authorList>
    </citation>
    <scope>NUCLEOTIDE SEQUENCE</scope>
</reference>
<dbReference type="SUPFAM" id="SSF52172">
    <property type="entry name" value="CheY-like"/>
    <property type="match status" value="1"/>
</dbReference>
<dbReference type="EMBL" id="LAZR01069226">
    <property type="protein sequence ID" value="KKK48133.1"/>
    <property type="molecule type" value="Genomic_DNA"/>
</dbReference>
<dbReference type="PROSITE" id="PS50110">
    <property type="entry name" value="RESPONSE_REGULATORY"/>
    <property type="match status" value="1"/>
</dbReference>
<dbReference type="Pfam" id="PF00072">
    <property type="entry name" value="Response_reg"/>
    <property type="match status" value="1"/>
</dbReference>
<dbReference type="AlphaFoldDB" id="A0A0F8VUV4"/>
<organism evidence="4">
    <name type="scientific">marine sediment metagenome</name>
    <dbReference type="NCBI Taxonomy" id="412755"/>
    <lineage>
        <taxon>unclassified sequences</taxon>
        <taxon>metagenomes</taxon>
        <taxon>ecological metagenomes</taxon>
    </lineage>
</organism>
<evidence type="ECO:0000259" key="3">
    <source>
        <dbReference type="PROSITE" id="PS50110"/>
    </source>
</evidence>
<comment type="caution">
    <text evidence="4">The sequence shown here is derived from an EMBL/GenBank/DDBJ whole genome shotgun (WGS) entry which is preliminary data.</text>
</comment>
<sequence length="122" mass="14198">MDKNRILIIDDDQDILETTGSLLSYEGFEIHSADTVERGIEMIEEISPHLILLDIMFPEKKTRGFDAANEIKKKYPDLPIFAFTAINREYAFDFAKEDIKAEEFINKPVETDKLVKLIRKYL</sequence>
<keyword evidence="1" id="KW-0597">Phosphoprotein</keyword>
<dbReference type="PANTHER" id="PTHR44591:SF14">
    <property type="entry name" value="PROTEIN PILG"/>
    <property type="match status" value="1"/>
</dbReference>
<keyword evidence="2" id="KW-0902">Two-component regulatory system</keyword>
<dbReference type="CDD" id="cd00156">
    <property type="entry name" value="REC"/>
    <property type="match status" value="1"/>
</dbReference>
<feature type="domain" description="Response regulatory" evidence="3">
    <location>
        <begin position="5"/>
        <end position="122"/>
    </location>
</feature>
<dbReference type="SMART" id="SM00448">
    <property type="entry name" value="REC"/>
    <property type="match status" value="1"/>
</dbReference>
<dbReference type="PANTHER" id="PTHR44591">
    <property type="entry name" value="STRESS RESPONSE REGULATOR PROTEIN 1"/>
    <property type="match status" value="1"/>
</dbReference>
<accession>A0A0F8VUV4</accession>
<gene>
    <name evidence="4" type="ORF">LCGC14_3148190</name>
</gene>
<dbReference type="InterPro" id="IPR011006">
    <property type="entry name" value="CheY-like_superfamily"/>
</dbReference>
<dbReference type="GO" id="GO:0000160">
    <property type="term" value="P:phosphorelay signal transduction system"/>
    <property type="evidence" value="ECO:0007669"/>
    <property type="project" value="UniProtKB-KW"/>
</dbReference>